<keyword evidence="3" id="KW-1185">Reference proteome</keyword>
<protein>
    <submittedName>
        <fullName evidence="2">Uncharacterized protein</fullName>
    </submittedName>
</protein>
<evidence type="ECO:0000313" key="3">
    <source>
        <dbReference type="Proteomes" id="UP000553632"/>
    </source>
</evidence>
<feature type="region of interest" description="Disordered" evidence="1">
    <location>
        <begin position="57"/>
        <end position="99"/>
    </location>
</feature>
<reference evidence="2 3" key="1">
    <citation type="submission" date="2020-04" db="EMBL/GenBank/DDBJ databases">
        <title>Perkinsus olseni comparative genomics.</title>
        <authorList>
            <person name="Bogema D.R."/>
        </authorList>
    </citation>
    <scope>NUCLEOTIDE SEQUENCE [LARGE SCALE GENOMIC DNA]</scope>
    <source>
        <strain evidence="2 3">ATCC PRA-207</strain>
    </source>
</reference>
<feature type="region of interest" description="Disordered" evidence="1">
    <location>
        <begin position="1"/>
        <end position="28"/>
    </location>
</feature>
<feature type="region of interest" description="Disordered" evidence="1">
    <location>
        <begin position="189"/>
        <end position="243"/>
    </location>
</feature>
<comment type="caution">
    <text evidence="2">The sequence shown here is derived from an EMBL/GenBank/DDBJ whole genome shotgun (WGS) entry which is preliminary data.</text>
</comment>
<gene>
    <name evidence="2" type="ORF">FOZ63_000957</name>
</gene>
<dbReference type="Proteomes" id="UP000553632">
    <property type="component" value="Unassembled WGS sequence"/>
</dbReference>
<feature type="compositionally biased region" description="Low complexity" evidence="1">
    <location>
        <begin position="232"/>
        <end position="243"/>
    </location>
</feature>
<evidence type="ECO:0000256" key="1">
    <source>
        <dbReference type="SAM" id="MobiDB-lite"/>
    </source>
</evidence>
<proteinExistence type="predicted"/>
<organism evidence="2 3">
    <name type="scientific">Perkinsus olseni</name>
    <name type="common">Perkinsus atlanticus</name>
    <dbReference type="NCBI Taxonomy" id="32597"/>
    <lineage>
        <taxon>Eukaryota</taxon>
        <taxon>Sar</taxon>
        <taxon>Alveolata</taxon>
        <taxon>Perkinsozoa</taxon>
        <taxon>Perkinsea</taxon>
        <taxon>Perkinsida</taxon>
        <taxon>Perkinsidae</taxon>
        <taxon>Perkinsus</taxon>
    </lineage>
</organism>
<accession>A0A7J6UKU7</accession>
<evidence type="ECO:0000313" key="2">
    <source>
        <dbReference type="EMBL" id="KAF4757875.1"/>
    </source>
</evidence>
<sequence>MFTLPRKQLAGDLKPLDTSTETISYPRVPVQNTTEITYEGDGDDLGGQLLIDEQIPHPSSQSEEHAAVGRSAASSATYAEEDTWVDGSAHGDSGEVRMPSILDDEGKLTIIYPVPRPADESMSLAPVLYPRVPATSEGTLLVEYPWRFCDETPSIISYPRGHGDYGEGVLAEATVPSLYDSDAIARPVESSEVIEGSAAPETSKGSTGIDEDSHQKPPLVPPAQPYSAGLVDSDSALSGGPSSPSVVENSVSVAVTYPMIVDGSSSSTRLITVRYPDPCARSGSSLSVNYPKKPSDGLLSSLVVYPSVVEQHNCEVLEGAMVLSSSWSEFQLAPADLWGGSQVSPTLTEIIFYPRDSI</sequence>
<name>A0A7J6UKU7_PEROL</name>
<dbReference type="AlphaFoldDB" id="A0A7J6UKU7"/>
<dbReference type="EMBL" id="JABANO010002127">
    <property type="protein sequence ID" value="KAF4757875.1"/>
    <property type="molecule type" value="Genomic_DNA"/>
</dbReference>